<sequence>MMPTVRGKREVRSFIAKLPEELANRVLRGAARAAANVVADEAKDRSISDEVSAAIKVATQREADRIIAKVQVKGLGAYIAPWLEYGTDPHFISVDDSQRAGMSVGRVNRLAKEGSLVINGQFVGSTVWHPGAQRHPFLRPALDIKEAEAVTAAQHYISTRVSKGGITGKDEGDEA</sequence>
<proteinExistence type="predicted"/>
<evidence type="ECO:0008006" key="3">
    <source>
        <dbReference type="Google" id="ProtNLM"/>
    </source>
</evidence>
<evidence type="ECO:0000313" key="2">
    <source>
        <dbReference type="Proteomes" id="UP000244162"/>
    </source>
</evidence>
<gene>
    <name evidence="1" type="ORF">CLG96_02095</name>
</gene>
<reference evidence="1 2" key="1">
    <citation type="submission" date="2017-09" db="EMBL/GenBank/DDBJ databases">
        <title>Sphingomonas panjinensis sp.nov., isolated from oil-contaminated soil.</title>
        <authorList>
            <person name="Wang L."/>
            <person name="Chen L."/>
        </authorList>
    </citation>
    <scope>NUCLEOTIDE SEQUENCE [LARGE SCALE GENOMIC DNA]</scope>
    <source>
        <strain evidence="1 2">FW-11</strain>
    </source>
</reference>
<name>A0A2T5G1D1_9SPHN</name>
<protein>
    <recommendedName>
        <fullName evidence="3">HK97 gp10 family phage protein</fullName>
    </recommendedName>
</protein>
<dbReference type="EMBL" id="NWBU01000004">
    <property type="protein sequence ID" value="PTQ12956.1"/>
    <property type="molecule type" value="Genomic_DNA"/>
</dbReference>
<dbReference type="AlphaFoldDB" id="A0A2T5G1D1"/>
<dbReference type="Proteomes" id="UP000244162">
    <property type="component" value="Unassembled WGS sequence"/>
</dbReference>
<evidence type="ECO:0000313" key="1">
    <source>
        <dbReference type="EMBL" id="PTQ12956.1"/>
    </source>
</evidence>
<keyword evidence="2" id="KW-1185">Reference proteome</keyword>
<accession>A0A2T5G1D1</accession>
<comment type="caution">
    <text evidence="1">The sequence shown here is derived from an EMBL/GenBank/DDBJ whole genome shotgun (WGS) entry which is preliminary data.</text>
</comment>
<dbReference type="OrthoDB" id="7566406at2"/>
<organism evidence="1 2">
    <name type="scientific">Sphingomonas oleivorans</name>
    <dbReference type="NCBI Taxonomy" id="1735121"/>
    <lineage>
        <taxon>Bacteria</taxon>
        <taxon>Pseudomonadati</taxon>
        <taxon>Pseudomonadota</taxon>
        <taxon>Alphaproteobacteria</taxon>
        <taxon>Sphingomonadales</taxon>
        <taxon>Sphingomonadaceae</taxon>
        <taxon>Sphingomonas</taxon>
    </lineage>
</organism>